<comment type="similarity">
    <text evidence="1">Belongs to the enoyl-CoA hydratase/isomerase family.</text>
</comment>
<dbReference type="Pfam" id="PF00378">
    <property type="entry name" value="ECH_1"/>
    <property type="match status" value="2"/>
</dbReference>
<evidence type="ECO:0000313" key="3">
    <source>
        <dbReference type="Proteomes" id="UP000054565"/>
    </source>
</evidence>
<gene>
    <name evidence="2" type="ORF">CIRG_03270</name>
</gene>
<dbReference type="PANTHER" id="PTHR43802">
    <property type="entry name" value="ENOYL-COA HYDRATASE"/>
    <property type="match status" value="1"/>
</dbReference>
<evidence type="ECO:0000313" key="2">
    <source>
        <dbReference type="EMBL" id="KMP03578.1"/>
    </source>
</evidence>
<dbReference type="SUPFAM" id="SSF52096">
    <property type="entry name" value="ClpP/crotonase"/>
    <property type="match status" value="1"/>
</dbReference>
<dbReference type="STRING" id="404692.A0A0J6Y9Y2"/>
<dbReference type="NCBIfam" id="NF006108">
    <property type="entry name" value="PRK08259.1"/>
    <property type="match status" value="1"/>
</dbReference>
<evidence type="ECO:0000256" key="1">
    <source>
        <dbReference type="ARBA" id="ARBA00005254"/>
    </source>
</evidence>
<dbReference type="EMBL" id="DS028094">
    <property type="protein sequence ID" value="KMP03578.1"/>
    <property type="molecule type" value="Genomic_DNA"/>
</dbReference>
<proteinExistence type="inferred from homology"/>
<accession>A0A0J6Y9Y2</accession>
<dbReference type="CDD" id="cd06558">
    <property type="entry name" value="crotonase-like"/>
    <property type="match status" value="1"/>
</dbReference>
<dbReference type="PANTHER" id="PTHR43802:SF1">
    <property type="entry name" value="IP11341P-RELATED"/>
    <property type="match status" value="1"/>
</dbReference>
<name>A0A0J6Y9Y2_COCIT</name>
<organism evidence="2 3">
    <name type="scientific">Coccidioides immitis RMSCC 2394</name>
    <dbReference type="NCBI Taxonomy" id="404692"/>
    <lineage>
        <taxon>Eukaryota</taxon>
        <taxon>Fungi</taxon>
        <taxon>Dikarya</taxon>
        <taxon>Ascomycota</taxon>
        <taxon>Pezizomycotina</taxon>
        <taxon>Eurotiomycetes</taxon>
        <taxon>Eurotiomycetidae</taxon>
        <taxon>Onygenales</taxon>
        <taxon>Onygenaceae</taxon>
        <taxon>Coccidioides</taxon>
    </lineage>
</organism>
<sequence>MPTPVQEGTQTAVVQVDKSEDGVTRIGINRPQRRNAIDQLTAKKLYEAFVAFENDSRQKVCVFYGTGRTFSAGFDLSELTRWDTPPGGSRDIDRGGNEHLSNITRSKFDPVCARNAGPLGPSRMRINKPVICAISGCCVAGGLELCLLADIRVVEEDVVFGIFSRRFGIPLLDGGTVRLQSVVGLGRALDIILTGRPVGAHEALHMGLANRVVPKGQAFGEAMKLARLLASFPQECLNADRDSCYYSAYRAQSLEDALSYEYNGAVKVADLAIREGIKFVQRKERQAKL</sequence>
<reference evidence="3" key="1">
    <citation type="journal article" date="2010" name="Genome Res.">
        <title>Population genomic sequencing of Coccidioides fungi reveals recent hybridization and transposon control.</title>
        <authorList>
            <person name="Neafsey D.E."/>
            <person name="Barker B.M."/>
            <person name="Sharpton T.J."/>
            <person name="Stajich J.E."/>
            <person name="Park D.J."/>
            <person name="Whiston E."/>
            <person name="Hung C.-Y."/>
            <person name="McMahan C."/>
            <person name="White J."/>
            <person name="Sykes S."/>
            <person name="Heiman D."/>
            <person name="Young S."/>
            <person name="Zeng Q."/>
            <person name="Abouelleil A."/>
            <person name="Aftuck L."/>
            <person name="Bessette D."/>
            <person name="Brown A."/>
            <person name="FitzGerald M."/>
            <person name="Lui A."/>
            <person name="Macdonald J.P."/>
            <person name="Priest M."/>
            <person name="Orbach M.J."/>
            <person name="Galgiani J.N."/>
            <person name="Kirkland T.N."/>
            <person name="Cole G.T."/>
            <person name="Birren B.W."/>
            <person name="Henn M.R."/>
            <person name="Taylor J.W."/>
            <person name="Rounsley S.D."/>
        </authorList>
    </citation>
    <scope>NUCLEOTIDE SEQUENCE [LARGE SCALE GENOMIC DNA]</scope>
    <source>
        <strain evidence="3">RMSCC 2394</strain>
    </source>
</reference>
<dbReference type="Proteomes" id="UP000054565">
    <property type="component" value="Unassembled WGS sequence"/>
</dbReference>
<dbReference type="Gene3D" id="1.10.287.2460">
    <property type="match status" value="1"/>
</dbReference>
<protein>
    <submittedName>
        <fullName evidence="2">Naphthoate synthase</fullName>
    </submittedName>
</protein>
<dbReference type="InterPro" id="IPR029045">
    <property type="entry name" value="ClpP/crotonase-like_dom_sf"/>
</dbReference>
<dbReference type="Gene3D" id="3.90.226.10">
    <property type="entry name" value="2-enoyl-CoA Hydratase, Chain A, domain 1"/>
    <property type="match status" value="1"/>
</dbReference>
<dbReference type="OrthoDB" id="2018133at2759"/>
<dbReference type="AlphaFoldDB" id="A0A0J6Y9Y2"/>
<dbReference type="InterPro" id="IPR001753">
    <property type="entry name" value="Enoyl-CoA_hydra/iso"/>
</dbReference>